<sequence length="599" mass="68991">MAEKLPREVLRIISNNLSRNQICTCMHVCRSWNEALVPILYDNIKIENYLQFEQLTETLSNAKRHDRPGHFVRKVKLQCQVSVAGLRQWTQLCPYVTEFDATWKVTPKFAEVLKEWKHLKVGPRLRLTSRPAFSLDSFKHSVKRLSLGIDTKSFSDWIEVLVELPCVEELKINSKTVYAYRAMLSMAELEKIHSSLPHLRKLTLADVHFHGELPRQITPCDTVRSLSLTPEEDKLWGQYFAQKYTNLNNLEINGSFLKTHNGYKTNQVMTLARSCRNLKRLPVFTYDTDDLIYQQFVRILSEIGAPLSNLEVSYIEYLPGYTSTIHSFQKTLAELAILFFEQHSLEQILEPLKSCIALTRLSIREDTRDMNIDAIFNACPRLESLTVYGNSLRLSNDNINKTQYPLKQLTLSGSLNNGVLSFITQFCPNLSEFDCRGSERGGALNMDFSSLPLNKLAVHAIEAEFTLSFLGKTKQPSSQSNHKDSIRTLQLRMCPNRRCQALYRVEEEEEEEEEDQGNHTSYNRLMYDECQCVVVTTDDSGEEYIDPDPERCAINILCQPTCDVKIVAGLRSNLSIFTGRRIGYREQRGARKCKRSRRR</sequence>
<dbReference type="EMBL" id="JABAYA010000261">
    <property type="protein sequence ID" value="KAF7721480.1"/>
    <property type="molecule type" value="Genomic_DNA"/>
</dbReference>
<dbReference type="Proteomes" id="UP000605846">
    <property type="component" value="Unassembled WGS sequence"/>
</dbReference>
<dbReference type="Pfam" id="PF12937">
    <property type="entry name" value="F-box-like"/>
    <property type="match status" value="1"/>
</dbReference>
<keyword evidence="3" id="KW-1185">Reference proteome</keyword>
<gene>
    <name evidence="2" type="ORF">EC973_004637</name>
</gene>
<dbReference type="InterPro" id="IPR036047">
    <property type="entry name" value="F-box-like_dom_sf"/>
</dbReference>
<dbReference type="SUPFAM" id="SSF81383">
    <property type="entry name" value="F-box domain"/>
    <property type="match status" value="1"/>
</dbReference>
<feature type="domain" description="F-box" evidence="1">
    <location>
        <begin position="3"/>
        <end position="44"/>
    </location>
</feature>
<dbReference type="PANTHER" id="PTHR16134:SF119">
    <property type="entry name" value="AT02038P-RELATED"/>
    <property type="match status" value="1"/>
</dbReference>
<dbReference type="Gene3D" id="1.20.1280.50">
    <property type="match status" value="1"/>
</dbReference>
<dbReference type="InterPro" id="IPR032675">
    <property type="entry name" value="LRR_dom_sf"/>
</dbReference>
<protein>
    <recommendedName>
        <fullName evidence="1">F-box domain-containing protein</fullName>
    </recommendedName>
</protein>
<dbReference type="SUPFAM" id="SSF52047">
    <property type="entry name" value="RNI-like"/>
    <property type="match status" value="1"/>
</dbReference>
<dbReference type="OrthoDB" id="2384815at2759"/>
<reference evidence="2" key="1">
    <citation type="submission" date="2020-01" db="EMBL/GenBank/DDBJ databases">
        <title>Genome Sequencing of Three Apophysomyces-Like Fungal Strains Confirms a Novel Fungal Genus in the Mucoromycota with divergent Burkholderia-like Endosymbiotic Bacteria.</title>
        <authorList>
            <person name="Stajich J.E."/>
            <person name="Macias A.M."/>
            <person name="Carter-House D."/>
            <person name="Lovett B."/>
            <person name="Kasson L.R."/>
            <person name="Berry K."/>
            <person name="Grigoriev I."/>
            <person name="Chang Y."/>
            <person name="Spatafora J."/>
            <person name="Kasson M.T."/>
        </authorList>
    </citation>
    <scope>NUCLEOTIDE SEQUENCE</scope>
    <source>
        <strain evidence="2">NRRL A-21654</strain>
    </source>
</reference>
<evidence type="ECO:0000259" key="1">
    <source>
        <dbReference type="Pfam" id="PF12937"/>
    </source>
</evidence>
<evidence type="ECO:0000313" key="2">
    <source>
        <dbReference type="EMBL" id="KAF7721480.1"/>
    </source>
</evidence>
<dbReference type="AlphaFoldDB" id="A0A8H7EKG3"/>
<proteinExistence type="predicted"/>
<evidence type="ECO:0000313" key="3">
    <source>
        <dbReference type="Proteomes" id="UP000605846"/>
    </source>
</evidence>
<comment type="caution">
    <text evidence="2">The sequence shown here is derived from an EMBL/GenBank/DDBJ whole genome shotgun (WGS) entry which is preliminary data.</text>
</comment>
<organism evidence="2 3">
    <name type="scientific">Apophysomyces ossiformis</name>
    <dbReference type="NCBI Taxonomy" id="679940"/>
    <lineage>
        <taxon>Eukaryota</taxon>
        <taxon>Fungi</taxon>
        <taxon>Fungi incertae sedis</taxon>
        <taxon>Mucoromycota</taxon>
        <taxon>Mucoromycotina</taxon>
        <taxon>Mucoromycetes</taxon>
        <taxon>Mucorales</taxon>
        <taxon>Mucorineae</taxon>
        <taxon>Mucoraceae</taxon>
        <taxon>Apophysomyces</taxon>
    </lineage>
</organism>
<dbReference type="PANTHER" id="PTHR16134">
    <property type="entry name" value="F-BOX/TPR REPEAT PROTEIN POF3"/>
    <property type="match status" value="1"/>
</dbReference>
<accession>A0A8H7EKG3</accession>
<name>A0A8H7EKG3_9FUNG</name>
<dbReference type="InterPro" id="IPR001810">
    <property type="entry name" value="F-box_dom"/>
</dbReference>
<dbReference type="Gene3D" id="3.80.10.10">
    <property type="entry name" value="Ribonuclease Inhibitor"/>
    <property type="match status" value="1"/>
</dbReference>